<keyword evidence="4" id="KW-1185">Reference proteome</keyword>
<evidence type="ECO:0000313" key="2">
    <source>
        <dbReference type="EMBL" id="MCW7530542.1"/>
    </source>
</evidence>
<sequence>MPNLTLFKFKFLSKFSLFSLSIFMVLTCSSNQNRQKIIAYENPLVDVCPNYGSLDTQSEQFKKATHFTYELNTDPAFQQVAIKYGSNYIQSVYVTSASNAKSIKNIKLWNTFKAEYKLFCPNVSNRPEWYFETESKFVKVMLIECSNKEYSIAEKCFANTINDTEIKTLPVFFEILNEENKKPLSNWQIVKYLKTAYSTDNEILFKLHLYDAKERIKIEDVNKELKTKNVFKVLKSAEELDQPKFKTSLNYTLYSSIFRKFEDLKNETLNLQKMDDDIKQKSNNSGVCSYLVFGEFIKMLGNTHIFKGSSRWNGDGSQCEAQKLAFKNNYAGIVQDDFLGITNPEKNDYRSPTLVALGKAYLINQVTLTNGIKIYVFTKTPPTDYARKEAEIKKLTDSKNLMLENINKAWPILEKELANLNIKILD</sequence>
<organism evidence="2 3">
    <name type="scientific">Leptospira soteropolitanensis</name>
    <dbReference type="NCBI Taxonomy" id="2950025"/>
    <lineage>
        <taxon>Bacteria</taxon>
        <taxon>Pseudomonadati</taxon>
        <taxon>Spirochaetota</taxon>
        <taxon>Spirochaetia</taxon>
        <taxon>Leptospirales</taxon>
        <taxon>Leptospiraceae</taxon>
        <taxon>Leptospira</taxon>
    </lineage>
</organism>
<name>A0AAW5VKM9_9LEPT</name>
<reference evidence="2 4" key="1">
    <citation type="submission" date="2022-06" db="EMBL/GenBank/DDBJ databases">
        <title>Leptospira isolates from biofilms formed at urban environments.</title>
        <authorList>
            <person name="Ribeiro P.S."/>
            <person name="Sousa T."/>
            <person name="Carvalho N."/>
            <person name="Aburjaile F."/>
            <person name="Neves F."/>
            <person name="Oliveira D."/>
            <person name="Blanco L."/>
            <person name="Lima J."/>
            <person name="Costa F."/>
            <person name="Brenig B."/>
            <person name="Soares S."/>
            <person name="Ramos R."/>
            <person name="Goes-Neto A."/>
            <person name="Matiuzzi M."/>
            <person name="Azevedo V."/>
            <person name="Ristow P."/>
        </authorList>
    </citation>
    <scope>NUCLEOTIDE SEQUENCE</scope>
    <source>
        <strain evidence="1 4">VSF19</strain>
        <strain evidence="2">VSF20</strain>
    </source>
</reference>
<evidence type="ECO:0000313" key="4">
    <source>
        <dbReference type="Proteomes" id="UP001208912"/>
    </source>
</evidence>
<proteinExistence type="predicted"/>
<dbReference type="Proteomes" id="UP001208540">
    <property type="component" value="Unassembled WGS sequence"/>
</dbReference>
<dbReference type="AlphaFoldDB" id="A0AAW5VKM9"/>
<dbReference type="EMBL" id="JAMQPL010000003">
    <property type="protein sequence ID" value="MCW7530542.1"/>
    <property type="molecule type" value="Genomic_DNA"/>
</dbReference>
<accession>A0AAW5VKM9</accession>
<protein>
    <recommendedName>
        <fullName evidence="5">Lipoprotein</fullName>
    </recommendedName>
</protein>
<dbReference type="Proteomes" id="UP001208912">
    <property type="component" value="Unassembled WGS sequence"/>
</dbReference>
<dbReference type="EMBL" id="JAMQPM010000003">
    <property type="protein sequence ID" value="MCW7526614.1"/>
    <property type="molecule type" value="Genomic_DNA"/>
</dbReference>
<gene>
    <name evidence="1" type="ORF">ND861_09680</name>
    <name evidence="2" type="ORF">ND862_09985</name>
</gene>
<evidence type="ECO:0000313" key="3">
    <source>
        <dbReference type="Proteomes" id="UP001208540"/>
    </source>
</evidence>
<dbReference type="RefSeq" id="WP_265351910.1">
    <property type="nucleotide sequence ID" value="NZ_JAMQPL010000003.1"/>
</dbReference>
<comment type="caution">
    <text evidence="2">The sequence shown here is derived from an EMBL/GenBank/DDBJ whole genome shotgun (WGS) entry which is preliminary data.</text>
</comment>
<evidence type="ECO:0000313" key="1">
    <source>
        <dbReference type="EMBL" id="MCW7526614.1"/>
    </source>
</evidence>
<evidence type="ECO:0008006" key="5">
    <source>
        <dbReference type="Google" id="ProtNLM"/>
    </source>
</evidence>